<dbReference type="InterPro" id="IPR027417">
    <property type="entry name" value="P-loop_NTPase"/>
</dbReference>
<dbReference type="PANTHER" id="PTHR43214:SF42">
    <property type="entry name" value="TRANSCRIPTIONAL REGULATORY PROTEIN DESR"/>
    <property type="match status" value="1"/>
</dbReference>
<dbReference type="PANTHER" id="PTHR43214">
    <property type="entry name" value="TWO-COMPONENT RESPONSE REGULATOR"/>
    <property type="match status" value="1"/>
</dbReference>
<dbReference type="InterPro" id="IPR011990">
    <property type="entry name" value="TPR-like_helical_dom_sf"/>
</dbReference>
<dbReference type="InterPro" id="IPR039420">
    <property type="entry name" value="WalR-like"/>
</dbReference>
<dbReference type="SUPFAM" id="SSF48452">
    <property type="entry name" value="TPR-like"/>
    <property type="match status" value="1"/>
</dbReference>
<gene>
    <name evidence="4" type="primary">sle_04850</name>
</gene>
<dbReference type="Proteomes" id="UP000035016">
    <property type="component" value="Chromosome Chromosome"/>
</dbReference>
<dbReference type="PRINTS" id="PR00038">
    <property type="entry name" value="HTHLUXR"/>
</dbReference>
<evidence type="ECO:0000259" key="3">
    <source>
        <dbReference type="PROSITE" id="PS50043"/>
    </source>
</evidence>
<keyword evidence="1" id="KW-0238">DNA-binding</keyword>
<feature type="compositionally biased region" description="Basic and acidic residues" evidence="2">
    <location>
        <begin position="495"/>
        <end position="504"/>
    </location>
</feature>
<dbReference type="Gene3D" id="1.10.10.10">
    <property type="entry name" value="Winged helix-like DNA-binding domain superfamily/Winged helix DNA-binding domain"/>
    <property type="match status" value="1"/>
</dbReference>
<name>A0A0F7VR24_STRLW</name>
<dbReference type="SUPFAM" id="SSF52540">
    <property type="entry name" value="P-loop containing nucleoside triphosphate hydrolases"/>
    <property type="match status" value="1"/>
</dbReference>
<evidence type="ECO:0000256" key="2">
    <source>
        <dbReference type="SAM" id="MobiDB-lite"/>
    </source>
</evidence>
<feature type="domain" description="HTH luxR-type" evidence="3">
    <location>
        <begin position="859"/>
        <end position="924"/>
    </location>
</feature>
<dbReference type="InterPro" id="IPR000792">
    <property type="entry name" value="Tscrpt_reg_LuxR_C"/>
</dbReference>
<protein>
    <submittedName>
        <fullName evidence="4">LuxR Family Transcriptional Regulator</fullName>
    </submittedName>
</protein>
<organism evidence="4 5">
    <name type="scientific">Streptomyces leeuwenhoekii</name>
    <dbReference type="NCBI Taxonomy" id="1437453"/>
    <lineage>
        <taxon>Bacteria</taxon>
        <taxon>Bacillati</taxon>
        <taxon>Actinomycetota</taxon>
        <taxon>Actinomycetes</taxon>
        <taxon>Kitasatosporales</taxon>
        <taxon>Streptomycetaceae</taxon>
        <taxon>Streptomyces</taxon>
    </lineage>
</organism>
<dbReference type="AlphaFoldDB" id="A0A0F7VR24"/>
<reference evidence="4 5" key="1">
    <citation type="submission" date="2015-02" db="EMBL/GenBank/DDBJ databases">
        <authorList>
            <person name="Gomez-Escribano P.J."/>
        </authorList>
    </citation>
    <scope>NUCLEOTIDE SEQUENCE [LARGE SCALE GENOMIC DNA]</scope>
    <source>
        <strain evidence="5">C34 (DSM 42122 / NRRL B-24963)</strain>
    </source>
</reference>
<dbReference type="InterPro" id="IPR016032">
    <property type="entry name" value="Sig_transdc_resp-reg_C-effctor"/>
</dbReference>
<sequence>MTGDTTTRTPRIPGDSAQRRAVDALLDRLRAHSTALLLTGEPGLGRTSLLRWAARSFTAGTVLHLTAGPGRPAAAPPGAPYARITDGTGAGALLGLLRSAAGDRPLLVCADDAHRWSAPARAALGGAAERLDTAGRVGLLVTAAGYRAVDPEFARLPLVRLDPLGPSQAAALLDEVTDGAADPAVRDELLAEAEGNPALLRALLHRLSSAELHGLSPLPRPPADAATLARVAGEALTRTDPDTQDLLLTVAAAVRASDGADADAALVRRALGGLRPTAPGPALEPPPEPLALTDGRLGFHSDLVRRAVYAGAEPGRRRAAHRALARELEAGGRRLPALLHRAWSLAGPAPGPAARLAECAADPAAAASHRLRSLAYTRAAELTADLPRRAERYTAAAEQALLEGRPDRARPLLAEARATAVPAAVRGRAELVRGLTELGDGPVGDAHQSLLLAASLLAPDDPGQAATATLAAADAAWAAGDLSACLAALGHERGREAGNAEDRPAAAPGASPAEERPHDTQPPDPVHHHRLGLRAVLEGNLARAAGPLGHLVGRAHADHRPDVLLRSAAAALLLGDVEAARRAGARALAAARGLGSAALVPQALEYLAYAELRAGRHAQARAHAEEGLRAARRTGQRNAAAHHHAVLALAASIEEEPAAAERHAAAALATARRHGLVQAATLAEWAAARVDLGRGRPLDAADRLGLLVLPGPRRGHFAVWRLAVPCFVEAAVLAGRHQDARTVLEDFAEWAAFGADPQAGAQLARCHALLAPPDRADGLYRRALALHDDTAGAAGGGDFERARTALLYGKWLRRRRRPREARDRLGTALAGFDRCGAGVWAQQTRGELRALGAASHGTDAGALTRLTPQQLRIARYVAQGATNREVALSLAVSTRTVDYHLRKVFAVLGVRSRVELARMVEQAEKAAAQP</sequence>
<evidence type="ECO:0000313" key="4">
    <source>
        <dbReference type="EMBL" id="CQR59947.1"/>
    </source>
</evidence>
<dbReference type="EMBL" id="LN831790">
    <property type="protein sequence ID" value="CQR59947.1"/>
    <property type="molecule type" value="Genomic_DNA"/>
</dbReference>
<dbReference type="PROSITE" id="PS50043">
    <property type="entry name" value="HTH_LUXR_2"/>
    <property type="match status" value="1"/>
</dbReference>
<proteinExistence type="predicted"/>
<dbReference type="Pfam" id="PF00196">
    <property type="entry name" value="GerE"/>
    <property type="match status" value="1"/>
</dbReference>
<dbReference type="SUPFAM" id="SSF46894">
    <property type="entry name" value="C-terminal effector domain of the bipartite response regulators"/>
    <property type="match status" value="1"/>
</dbReference>
<dbReference type="RefSeq" id="WP_047121480.1">
    <property type="nucleotide sequence ID" value="NZ_LN831790.1"/>
</dbReference>
<accession>A0A0F7VR24</accession>
<dbReference type="InterPro" id="IPR036388">
    <property type="entry name" value="WH-like_DNA-bd_sf"/>
</dbReference>
<dbReference type="KEGG" id="sle:sle_04850"/>
<dbReference type="GO" id="GO:0006355">
    <property type="term" value="P:regulation of DNA-templated transcription"/>
    <property type="evidence" value="ECO:0007669"/>
    <property type="project" value="InterPro"/>
</dbReference>
<evidence type="ECO:0000313" key="5">
    <source>
        <dbReference type="Proteomes" id="UP000035016"/>
    </source>
</evidence>
<dbReference type="Gene3D" id="1.25.40.10">
    <property type="entry name" value="Tetratricopeptide repeat domain"/>
    <property type="match status" value="1"/>
</dbReference>
<dbReference type="SMART" id="SM00421">
    <property type="entry name" value="HTH_LUXR"/>
    <property type="match status" value="1"/>
</dbReference>
<evidence type="ECO:0000256" key="1">
    <source>
        <dbReference type="ARBA" id="ARBA00023125"/>
    </source>
</evidence>
<dbReference type="CDD" id="cd06170">
    <property type="entry name" value="LuxR_C_like"/>
    <property type="match status" value="1"/>
</dbReference>
<dbReference type="GO" id="GO:0003677">
    <property type="term" value="F:DNA binding"/>
    <property type="evidence" value="ECO:0007669"/>
    <property type="project" value="UniProtKB-KW"/>
</dbReference>
<feature type="region of interest" description="Disordered" evidence="2">
    <location>
        <begin position="495"/>
        <end position="527"/>
    </location>
</feature>